<dbReference type="Proteomes" id="UP000321935">
    <property type="component" value="Unassembled WGS sequence"/>
</dbReference>
<evidence type="ECO:0000259" key="1">
    <source>
        <dbReference type="Pfam" id="PF00534"/>
    </source>
</evidence>
<gene>
    <name evidence="2" type="ORF">ESV85_11315</name>
</gene>
<dbReference type="PANTHER" id="PTHR45947">
    <property type="entry name" value="SULFOQUINOVOSYL TRANSFERASE SQD2"/>
    <property type="match status" value="1"/>
</dbReference>
<dbReference type="SUPFAM" id="SSF53756">
    <property type="entry name" value="UDP-Glycosyltransferase/glycogen phosphorylase"/>
    <property type="match status" value="1"/>
</dbReference>
<reference evidence="2 3" key="1">
    <citation type="submission" date="2019-08" db="EMBL/GenBank/DDBJ databases">
        <title>Genomes sequence of Algoriphagus aquimarinus ACAM450.</title>
        <authorList>
            <person name="Bowman J.P."/>
        </authorList>
    </citation>
    <scope>NUCLEOTIDE SEQUENCE [LARGE SCALE GENOMIC DNA]</scope>
    <source>
        <strain evidence="2 3">ACAM 450</strain>
    </source>
</reference>
<evidence type="ECO:0000313" key="2">
    <source>
        <dbReference type="EMBL" id="TXE11496.1"/>
    </source>
</evidence>
<name>A0A5C7ARV7_9BACT</name>
<proteinExistence type="predicted"/>
<dbReference type="PANTHER" id="PTHR45947:SF3">
    <property type="entry name" value="SULFOQUINOVOSYL TRANSFERASE SQD2"/>
    <property type="match status" value="1"/>
</dbReference>
<sequence>MKLNLYSFSIMRGGAGLAAKKFKTLSENILRSSVLIVCQDSASGFQFFKRLISFALLKLQFDGNPIKHSLNLFSYGPVLNSFKNLEKLHHIHWINNDTLSVFDFDKIPAGSIITLHDEWLYCGAEHCYNVKDENLDFVNGYFFLKKGTLGIHWNYIIWKIKLKKLSYRSDLIYTVPSTWMLERAKRSLILRNADVRLLPNPIDTDVFCPVTFNFLKKYRRKLGLSVDDFVLCYGAVGGKASYYKGSHLLEEALRILHKSISEINSKKIKIVIFGGKWKGTKESFGFKTYSLGHIANPAELALLYASIDCVVVPSLVESFGQVAAESMACGTPVVSFDCSGLKDIVIDGATGLLAQNYSADDLAAKLKIILMMSSTERKALGKKGREHVVNNFSYSVIEDQYKSIINDAALLKKQTVIPK</sequence>
<dbReference type="InterPro" id="IPR050194">
    <property type="entry name" value="Glycosyltransferase_grp1"/>
</dbReference>
<dbReference type="AlphaFoldDB" id="A0A5C7ARV7"/>
<dbReference type="EMBL" id="VORW01000005">
    <property type="protein sequence ID" value="TXE11496.1"/>
    <property type="molecule type" value="Genomic_DNA"/>
</dbReference>
<organism evidence="2 3">
    <name type="scientific">Algoriphagus aquimarinus</name>
    <dbReference type="NCBI Taxonomy" id="237018"/>
    <lineage>
        <taxon>Bacteria</taxon>
        <taxon>Pseudomonadati</taxon>
        <taxon>Bacteroidota</taxon>
        <taxon>Cytophagia</taxon>
        <taxon>Cytophagales</taxon>
        <taxon>Cyclobacteriaceae</taxon>
        <taxon>Algoriphagus</taxon>
    </lineage>
</organism>
<dbReference type="OrthoDB" id="9768685at2"/>
<dbReference type="InterPro" id="IPR001296">
    <property type="entry name" value="Glyco_trans_1"/>
</dbReference>
<evidence type="ECO:0000313" key="3">
    <source>
        <dbReference type="Proteomes" id="UP000321935"/>
    </source>
</evidence>
<dbReference type="Gene3D" id="3.40.50.2000">
    <property type="entry name" value="Glycogen Phosphorylase B"/>
    <property type="match status" value="2"/>
</dbReference>
<comment type="caution">
    <text evidence="2">The sequence shown here is derived from an EMBL/GenBank/DDBJ whole genome shotgun (WGS) entry which is preliminary data.</text>
</comment>
<keyword evidence="2" id="KW-0808">Transferase</keyword>
<protein>
    <submittedName>
        <fullName evidence="2">Glycosyltransferase</fullName>
    </submittedName>
</protein>
<dbReference type="Pfam" id="PF00534">
    <property type="entry name" value="Glycos_transf_1"/>
    <property type="match status" value="1"/>
</dbReference>
<dbReference type="RefSeq" id="WP_146917633.1">
    <property type="nucleotide sequence ID" value="NZ_VORW01000005.1"/>
</dbReference>
<feature type="domain" description="Glycosyl transferase family 1" evidence="1">
    <location>
        <begin position="238"/>
        <end position="386"/>
    </location>
</feature>
<accession>A0A5C7ARV7</accession>
<dbReference type="GO" id="GO:0016757">
    <property type="term" value="F:glycosyltransferase activity"/>
    <property type="evidence" value="ECO:0007669"/>
    <property type="project" value="InterPro"/>
</dbReference>